<dbReference type="GO" id="GO:0016829">
    <property type="term" value="F:lyase activity"/>
    <property type="evidence" value="ECO:0007669"/>
    <property type="project" value="UniProtKB-KW"/>
</dbReference>
<keyword evidence="2" id="KW-0732">Signal</keyword>
<name>A0AAU7KLR5_9GAMM</name>
<dbReference type="InterPro" id="IPR008929">
    <property type="entry name" value="Chondroitin_lyas"/>
</dbReference>
<feature type="domain" description="Alginate lyase" evidence="5">
    <location>
        <begin position="141"/>
        <end position="273"/>
    </location>
</feature>
<dbReference type="SUPFAM" id="SSF48230">
    <property type="entry name" value="Chondroitin AC/alginate lyase"/>
    <property type="match status" value="1"/>
</dbReference>
<reference evidence="7" key="1">
    <citation type="submission" date="2022-06" db="EMBL/GenBank/DDBJ databases">
        <title>A novel DMS-producing enzyme.</title>
        <authorList>
            <person name="Zhang Y."/>
        </authorList>
    </citation>
    <scope>NUCLEOTIDE SEQUENCE</scope>
    <source>
        <strain evidence="7">RT37</strain>
    </source>
</reference>
<accession>A0AAU7KLR5</accession>
<organism evidence="7">
    <name type="scientific">Halomonas sp. RT37</name>
    <dbReference type="NCBI Taxonomy" id="2950872"/>
    <lineage>
        <taxon>Bacteria</taxon>
        <taxon>Pseudomonadati</taxon>
        <taxon>Pseudomonadota</taxon>
        <taxon>Gammaproteobacteria</taxon>
        <taxon>Oceanospirillales</taxon>
        <taxon>Halomonadaceae</taxon>
        <taxon>Halomonas</taxon>
    </lineage>
</organism>
<evidence type="ECO:0000256" key="4">
    <source>
        <dbReference type="ARBA" id="ARBA00023239"/>
    </source>
</evidence>
<dbReference type="EMBL" id="CP098827">
    <property type="protein sequence ID" value="XBO72354.1"/>
    <property type="molecule type" value="Genomic_DNA"/>
</dbReference>
<evidence type="ECO:0000256" key="1">
    <source>
        <dbReference type="ARBA" id="ARBA00004418"/>
    </source>
</evidence>
<dbReference type="GO" id="GO:0042597">
    <property type="term" value="C:periplasmic space"/>
    <property type="evidence" value="ECO:0007669"/>
    <property type="project" value="UniProtKB-SubCell"/>
</dbReference>
<protein>
    <submittedName>
        <fullName evidence="7">Heparinase II/III family protein</fullName>
    </submittedName>
</protein>
<gene>
    <name evidence="7" type="ORF">NFG58_06510</name>
</gene>
<keyword evidence="3" id="KW-0574">Periplasm</keyword>
<dbReference type="Pfam" id="PF07940">
    <property type="entry name" value="Hepar_II_III_C"/>
    <property type="match status" value="1"/>
</dbReference>
<dbReference type="InterPro" id="IPR012480">
    <property type="entry name" value="Hepar_II_III_C"/>
</dbReference>
<dbReference type="RefSeq" id="WP_185696353.1">
    <property type="nucleotide sequence ID" value="NZ_CP098827.1"/>
</dbReference>
<feature type="domain" description="Heparinase II/III-like C-terminal" evidence="6">
    <location>
        <begin position="371"/>
        <end position="572"/>
    </location>
</feature>
<dbReference type="Pfam" id="PF05426">
    <property type="entry name" value="Alginate_lyase"/>
    <property type="match status" value="1"/>
</dbReference>
<evidence type="ECO:0000259" key="5">
    <source>
        <dbReference type="Pfam" id="PF05426"/>
    </source>
</evidence>
<evidence type="ECO:0000256" key="3">
    <source>
        <dbReference type="ARBA" id="ARBA00022764"/>
    </source>
</evidence>
<evidence type="ECO:0000259" key="6">
    <source>
        <dbReference type="Pfam" id="PF07940"/>
    </source>
</evidence>
<sequence length="697" mass="76815">MSKTMMGLLWTRDDLARMAEHVGSASRLGVTLDELGERVDDAMAAGIVVPGQGEAGSFEHNTHKHNGKLIEQAALVGRVREDSACLDVARDLLLAYAEIYRGMPYQVARNTNPPGKLFHQILNEQMWLLGASLGYSLLREDLSNDQRTRIEQGLFEPMLEMFTVTYEHDFDRIHNHGLWAVAAAGICALVIGRQDVVDKAILGNDGSGETGGFLAQIDTLFSADGYYVEGPYYHRFAIHPLCLFTEALALHRPELAIHERSDGRIGKSIRALLATAYPDGTFPALNDASRTMDIDDEGVRIALAVHIGRHGADPELVAMAAQQRGTWAHGFGVDLAEAVARSSASATIPSALLSDGAGGQAHLKQGEGAQRHHLVVAAGQHGMGHGHFDLLGLSLFSAGRERLNEYGYCRWVNVEPKFGGRYLAENEGYAKQSVAHNLVVVDQASQHRGDHRLADQSAGRIEQFIDRSDVDGVTAVCCSTDDAYPGVSLRRHCLLLTTELSEHPLLVDIVEASGHERHCYDYVFNFTGQVIKWWGGYAARDTLEVLGEADGYQHLWVVGEQRGSQEGPSSHAMTWLDGDRFITWHQRSQHPASAMQLLVGANDPERNLRHEKKVMARSHAEATVFVNVFEQHGHFDEAHEACLNARPTLKSVEFDRLADERIEVRLTFPWRRETLVIDPNAASGSDYVSLKGGGYMK</sequence>
<dbReference type="PANTHER" id="PTHR39210">
    <property type="entry name" value="HEPARIN-SULFATE LYASE"/>
    <property type="match status" value="1"/>
</dbReference>
<dbReference type="InterPro" id="IPR008397">
    <property type="entry name" value="Alginate_lyase_dom"/>
</dbReference>
<dbReference type="Gene3D" id="2.70.98.70">
    <property type="match status" value="1"/>
</dbReference>
<proteinExistence type="predicted"/>
<dbReference type="AlphaFoldDB" id="A0AAU7KLR5"/>
<comment type="subcellular location">
    <subcellularLocation>
        <location evidence="1">Periplasm</location>
    </subcellularLocation>
</comment>
<evidence type="ECO:0000256" key="2">
    <source>
        <dbReference type="ARBA" id="ARBA00022729"/>
    </source>
</evidence>
<keyword evidence="4" id="KW-0456">Lyase</keyword>
<dbReference type="Gene3D" id="1.50.10.100">
    <property type="entry name" value="Chondroitin AC/alginate lyase"/>
    <property type="match status" value="1"/>
</dbReference>
<evidence type="ECO:0000313" key="7">
    <source>
        <dbReference type="EMBL" id="XBO72354.1"/>
    </source>
</evidence>
<dbReference type="PANTHER" id="PTHR39210:SF1">
    <property type="entry name" value="HEPARIN-SULFATE LYASE"/>
    <property type="match status" value="1"/>
</dbReference>